<proteinExistence type="predicted"/>
<name>A0A4Y2V6B8_ARAVE</name>
<gene>
    <name evidence="3" type="ORF">AVEN_162523_1</name>
    <name evidence="2" type="ORF">AVEN_46437_1</name>
</gene>
<dbReference type="EMBL" id="BGPR01042777">
    <property type="protein sequence ID" value="GBO19287.1"/>
    <property type="molecule type" value="Genomic_DNA"/>
</dbReference>
<sequence>MTFLVNPRVFHKILYGQQQQTPSKETLGKKRESTKETKLKMFLKRSSEPILNIQLAQIDNAPLWRFKSAAAGDSQLKCQNGHPAAEGTSDTSVVPRKENHLSQFKHVFD</sequence>
<keyword evidence="4" id="KW-1185">Reference proteome</keyword>
<accession>A0A4Y2V6B8</accession>
<dbReference type="AlphaFoldDB" id="A0A4Y2V6B8"/>
<evidence type="ECO:0000313" key="2">
    <source>
        <dbReference type="EMBL" id="GBO19283.1"/>
    </source>
</evidence>
<organism evidence="3 4">
    <name type="scientific">Araneus ventricosus</name>
    <name type="common">Orbweaver spider</name>
    <name type="synonym">Epeira ventricosa</name>
    <dbReference type="NCBI Taxonomy" id="182803"/>
    <lineage>
        <taxon>Eukaryota</taxon>
        <taxon>Metazoa</taxon>
        <taxon>Ecdysozoa</taxon>
        <taxon>Arthropoda</taxon>
        <taxon>Chelicerata</taxon>
        <taxon>Arachnida</taxon>
        <taxon>Araneae</taxon>
        <taxon>Araneomorphae</taxon>
        <taxon>Entelegynae</taxon>
        <taxon>Araneoidea</taxon>
        <taxon>Araneidae</taxon>
        <taxon>Araneus</taxon>
    </lineage>
</organism>
<evidence type="ECO:0000313" key="3">
    <source>
        <dbReference type="EMBL" id="GBO19287.1"/>
    </source>
</evidence>
<feature type="region of interest" description="Disordered" evidence="1">
    <location>
        <begin position="15"/>
        <end position="35"/>
    </location>
</feature>
<protein>
    <submittedName>
        <fullName evidence="3">Uncharacterized protein</fullName>
    </submittedName>
</protein>
<dbReference type="EMBL" id="BGPR01042775">
    <property type="protein sequence ID" value="GBO19283.1"/>
    <property type="molecule type" value="Genomic_DNA"/>
</dbReference>
<dbReference type="Proteomes" id="UP000499080">
    <property type="component" value="Unassembled WGS sequence"/>
</dbReference>
<comment type="caution">
    <text evidence="3">The sequence shown here is derived from an EMBL/GenBank/DDBJ whole genome shotgun (WGS) entry which is preliminary data.</text>
</comment>
<evidence type="ECO:0000313" key="4">
    <source>
        <dbReference type="Proteomes" id="UP000499080"/>
    </source>
</evidence>
<reference evidence="3 4" key="1">
    <citation type="journal article" date="2019" name="Sci. Rep.">
        <title>Orb-weaving spider Araneus ventricosus genome elucidates the spidroin gene catalogue.</title>
        <authorList>
            <person name="Kono N."/>
            <person name="Nakamura H."/>
            <person name="Ohtoshi R."/>
            <person name="Moran D.A.P."/>
            <person name="Shinohara A."/>
            <person name="Yoshida Y."/>
            <person name="Fujiwara M."/>
            <person name="Mori M."/>
            <person name="Tomita M."/>
            <person name="Arakawa K."/>
        </authorList>
    </citation>
    <scope>NUCLEOTIDE SEQUENCE [LARGE SCALE GENOMIC DNA]</scope>
</reference>
<evidence type="ECO:0000256" key="1">
    <source>
        <dbReference type="SAM" id="MobiDB-lite"/>
    </source>
</evidence>
<feature type="compositionally biased region" description="Basic and acidic residues" evidence="1">
    <location>
        <begin position="26"/>
        <end position="35"/>
    </location>
</feature>